<reference evidence="1 2" key="1">
    <citation type="submission" date="2022-06" db="EMBL/GenBank/DDBJ databases">
        <title>Isolation of gut microbiota from human fecal samples.</title>
        <authorList>
            <person name="Pamer E.G."/>
            <person name="Barat B."/>
            <person name="Waligurski E."/>
            <person name="Medina S."/>
            <person name="Paddock L."/>
            <person name="Mostad J."/>
        </authorList>
    </citation>
    <scope>NUCLEOTIDE SEQUENCE [LARGE SCALE GENOMIC DNA]</scope>
    <source>
        <strain evidence="1 2">DFI.9.90</strain>
    </source>
</reference>
<dbReference type="EMBL" id="JANFYT010000007">
    <property type="protein sequence ID" value="MCQ4813714.1"/>
    <property type="molecule type" value="Genomic_DNA"/>
</dbReference>
<sequence>MIKTNFTGFPKMIKVEQRFSDEHITDIDGAVREEIAKLPLPELRGKRVAVTAGSRGIPNFMECCRAIGRELRARGAQPFVVPAMGSHGGGTAEGQIEVLASLGMTEDTLEMPIMATMDTVVLGHSPEGVEVNCDANAYGADYIVVCGRVKPHTDFRGPIESGLCKMMIVGLGKHRGAVSFHKTGGILGMGERLRSSAKIFLDNTRVLFAMALIDNAYHQTKRLEAVLPENVLAREPELLKEAAAAMPKIAFEDIDTLVVDQYGKEISGAGMDPNITGRFLFAPEKQMEGYPHPKKIAILRMTEMSHGNAAGLGIADFVCRRFAEELDLAATYTNSLSSPLCMAKIPMVMNNDSDTIYAAASACGKTEIKDVRIVRIHNTLELDHIWVSENYLPEIEANQSLKMISGPAEMEFGTDDNLIDLP</sequence>
<dbReference type="AlphaFoldDB" id="A0AAW5K1T2"/>
<protein>
    <recommendedName>
        <fullName evidence="3">LarA-like N-terminal domain-containing protein</fullName>
    </recommendedName>
</protein>
<evidence type="ECO:0000313" key="1">
    <source>
        <dbReference type="EMBL" id="MCQ4813714.1"/>
    </source>
</evidence>
<dbReference type="RefSeq" id="WP_039916536.1">
    <property type="nucleotide sequence ID" value="NZ_CATXDJ010000037.1"/>
</dbReference>
<evidence type="ECO:0000313" key="2">
    <source>
        <dbReference type="Proteomes" id="UP001205919"/>
    </source>
</evidence>
<comment type="caution">
    <text evidence="1">The sequence shown here is derived from an EMBL/GenBank/DDBJ whole genome shotgun (WGS) entry which is preliminary data.</text>
</comment>
<dbReference type="Proteomes" id="UP001205919">
    <property type="component" value="Unassembled WGS sequence"/>
</dbReference>
<proteinExistence type="predicted"/>
<keyword evidence="2" id="KW-1185">Reference proteome</keyword>
<name>A0AAW5K1T2_9BACT</name>
<accession>A0AAW5K1T2</accession>
<dbReference type="Gene3D" id="3.40.50.11440">
    <property type="match status" value="1"/>
</dbReference>
<evidence type="ECO:0008006" key="3">
    <source>
        <dbReference type="Google" id="ProtNLM"/>
    </source>
</evidence>
<organism evidence="1 2">
    <name type="scientific">Cloacibacillus evryensis</name>
    <dbReference type="NCBI Taxonomy" id="508460"/>
    <lineage>
        <taxon>Bacteria</taxon>
        <taxon>Thermotogati</taxon>
        <taxon>Synergistota</taxon>
        <taxon>Synergistia</taxon>
        <taxon>Synergistales</taxon>
        <taxon>Synergistaceae</taxon>
        <taxon>Cloacibacillus</taxon>
    </lineage>
</organism>
<gene>
    <name evidence="1" type="ORF">NE630_04645</name>
</gene>